<dbReference type="EMBL" id="JPRD01000035">
    <property type="protein sequence ID" value="KIF51519.1"/>
    <property type="molecule type" value="Genomic_DNA"/>
</dbReference>
<dbReference type="PATRIC" id="fig|1229493.5.peg.3148"/>
<organism evidence="1 2">
    <name type="scientific">Vibrio owensii CAIM 1854 = LMG 25443</name>
    <dbReference type="NCBI Taxonomy" id="1229493"/>
    <lineage>
        <taxon>Bacteria</taxon>
        <taxon>Pseudomonadati</taxon>
        <taxon>Pseudomonadota</taxon>
        <taxon>Gammaproteobacteria</taxon>
        <taxon>Vibrionales</taxon>
        <taxon>Vibrionaceae</taxon>
        <taxon>Vibrio</taxon>
    </lineage>
</organism>
<gene>
    <name evidence="1" type="ORF">H735_19120</name>
</gene>
<sequence length="82" mass="9287">MTFLPNHPHHLFEAKCKGKTNSGDDIHFTLSQIYFDSYNPTDNTFLITILGSENVDVLYDSIELISPQDLHLLLTPPAQNTK</sequence>
<reference evidence="1 2" key="1">
    <citation type="submission" date="2014-07" db="EMBL/GenBank/DDBJ databases">
        <title>Unique and conserved regions in Vibrio harveyi and related species in comparison with the shrimp pathogen Vibrio harveyi CAIM 1792.</title>
        <authorList>
            <person name="Espinoza-Valles I."/>
            <person name="Vora G."/>
            <person name="Leekitcharoenphon P."/>
            <person name="Ussery D."/>
            <person name="Hoj L."/>
            <person name="Gomez-Gil B."/>
        </authorList>
    </citation>
    <scope>NUCLEOTIDE SEQUENCE [LARGE SCALE GENOMIC DNA]</scope>
    <source>
        <strain evidence="2">CAIM 1854 / LMG 25443</strain>
    </source>
</reference>
<proteinExistence type="predicted"/>
<evidence type="ECO:0000313" key="2">
    <source>
        <dbReference type="Proteomes" id="UP000031586"/>
    </source>
</evidence>
<name>A0A0C1Z5U5_9VIBR</name>
<dbReference type="RefSeq" id="WP_020197599.1">
    <property type="nucleotide sequence ID" value="NZ_BAOH01000131.1"/>
</dbReference>
<protein>
    <submittedName>
        <fullName evidence="1">Uncharacterized protein</fullName>
    </submittedName>
</protein>
<dbReference type="Proteomes" id="UP000031586">
    <property type="component" value="Unassembled WGS sequence"/>
</dbReference>
<comment type="caution">
    <text evidence="1">The sequence shown here is derived from an EMBL/GenBank/DDBJ whole genome shotgun (WGS) entry which is preliminary data.</text>
</comment>
<accession>A0A0C1Z5U5</accession>
<dbReference type="AlphaFoldDB" id="A0A0C1Z5U5"/>
<evidence type="ECO:0000313" key="1">
    <source>
        <dbReference type="EMBL" id="KIF51519.1"/>
    </source>
</evidence>